<reference evidence="3" key="1">
    <citation type="journal article" date="2020" name="Stud. Mycol.">
        <title>101 Dothideomycetes genomes: a test case for predicting lifestyles and emergence of pathogens.</title>
        <authorList>
            <person name="Haridas S."/>
            <person name="Albert R."/>
            <person name="Binder M."/>
            <person name="Bloem J."/>
            <person name="Labutti K."/>
            <person name="Salamov A."/>
            <person name="Andreopoulos B."/>
            <person name="Baker S."/>
            <person name="Barry K."/>
            <person name="Bills G."/>
            <person name="Bluhm B."/>
            <person name="Cannon C."/>
            <person name="Castanera R."/>
            <person name="Culley D."/>
            <person name="Daum C."/>
            <person name="Ezra D."/>
            <person name="Gonzalez J."/>
            <person name="Henrissat B."/>
            <person name="Kuo A."/>
            <person name="Liang C."/>
            <person name="Lipzen A."/>
            <person name="Lutzoni F."/>
            <person name="Magnuson J."/>
            <person name="Mondo S."/>
            <person name="Nolan M."/>
            <person name="Ohm R."/>
            <person name="Pangilinan J."/>
            <person name="Park H.-J."/>
            <person name="Ramirez L."/>
            <person name="Alfaro M."/>
            <person name="Sun H."/>
            <person name="Tritt A."/>
            <person name="Yoshinaga Y."/>
            <person name="Zwiers L.-H."/>
            <person name="Turgeon B."/>
            <person name="Goodwin S."/>
            <person name="Spatafora J."/>
            <person name="Crous P."/>
            <person name="Grigoriev I."/>
        </authorList>
    </citation>
    <scope>NUCLEOTIDE SEQUENCE</scope>
    <source>
        <strain evidence="3">CBS 473.64</strain>
    </source>
</reference>
<feature type="compositionally biased region" description="Pro residues" evidence="1">
    <location>
        <begin position="365"/>
        <end position="374"/>
    </location>
</feature>
<keyword evidence="2" id="KW-0732">Signal</keyword>
<sequence>MAFYMQLFAFSILLFSFLLNSVFAVVYDRPSFKFTHGHNTTGPLHRRWDWPHPADDTTWDIAVCKGRNLINAIKETDRAAAGRFGPPPAPMTVQSQFRNFPQDFADWGWYQYDATDINDAYGRMESNGWGIADALRGIGVSDKDIKDDGNIRVAWMHHGPAFDDHGPEDDWLTHTYEKNGRNYHYTEGHFVYGMNPDEGVILGLDLKSPENRAPNWPPNDYPDLRRASDIMYGTWKTVRNMETNSNDLQSLRYYAVVGIVNAKTKAILVRAIEPDDITEYPGKMIWMNEDQEGNYNEAALGLLGAPTNIVLPYMLIQHKADFPDLRIVGVRVFLCNSNMRLACLLWYLKGATPAPPETPTAETPMPAPPLPPRPSAREAGDLGLGSI</sequence>
<feature type="region of interest" description="Disordered" evidence="1">
    <location>
        <begin position="355"/>
        <end position="387"/>
    </location>
</feature>
<accession>A0A6A6S6U6</accession>
<gene>
    <name evidence="3" type="ORF">P280DRAFT_547937</name>
</gene>
<dbReference type="OrthoDB" id="191139at2759"/>
<evidence type="ECO:0000313" key="3">
    <source>
        <dbReference type="EMBL" id="KAF2642463.1"/>
    </source>
</evidence>
<dbReference type="AlphaFoldDB" id="A0A6A6S6U6"/>
<evidence type="ECO:0000256" key="2">
    <source>
        <dbReference type="SAM" id="SignalP"/>
    </source>
</evidence>
<feature type="chain" id="PRO_5025354355" evidence="2">
    <location>
        <begin position="25"/>
        <end position="387"/>
    </location>
</feature>
<keyword evidence="4" id="KW-1185">Reference proteome</keyword>
<dbReference type="Proteomes" id="UP000799753">
    <property type="component" value="Unassembled WGS sequence"/>
</dbReference>
<feature type="signal peptide" evidence="2">
    <location>
        <begin position="1"/>
        <end position="24"/>
    </location>
</feature>
<evidence type="ECO:0000256" key="1">
    <source>
        <dbReference type="SAM" id="MobiDB-lite"/>
    </source>
</evidence>
<dbReference type="EMBL" id="MU006781">
    <property type="protein sequence ID" value="KAF2642463.1"/>
    <property type="molecule type" value="Genomic_DNA"/>
</dbReference>
<protein>
    <submittedName>
        <fullName evidence="3">Uncharacterized protein</fullName>
    </submittedName>
</protein>
<organism evidence="3 4">
    <name type="scientific">Massarina eburnea CBS 473.64</name>
    <dbReference type="NCBI Taxonomy" id="1395130"/>
    <lineage>
        <taxon>Eukaryota</taxon>
        <taxon>Fungi</taxon>
        <taxon>Dikarya</taxon>
        <taxon>Ascomycota</taxon>
        <taxon>Pezizomycotina</taxon>
        <taxon>Dothideomycetes</taxon>
        <taxon>Pleosporomycetidae</taxon>
        <taxon>Pleosporales</taxon>
        <taxon>Massarineae</taxon>
        <taxon>Massarinaceae</taxon>
        <taxon>Massarina</taxon>
    </lineage>
</organism>
<name>A0A6A6S6U6_9PLEO</name>
<evidence type="ECO:0000313" key="4">
    <source>
        <dbReference type="Proteomes" id="UP000799753"/>
    </source>
</evidence>
<proteinExistence type="predicted"/>